<dbReference type="NCBIfam" id="TIGR03018">
    <property type="entry name" value="pepcterm_TyrKin"/>
    <property type="match status" value="1"/>
</dbReference>
<evidence type="ECO:0000256" key="2">
    <source>
        <dbReference type="ARBA" id="ARBA00011903"/>
    </source>
</evidence>
<keyword evidence="6" id="KW-0067">ATP-binding</keyword>
<comment type="catalytic activity">
    <reaction evidence="8">
        <text>L-tyrosyl-[protein] + ATP = O-phospho-L-tyrosyl-[protein] + ADP + H(+)</text>
        <dbReference type="Rhea" id="RHEA:10596"/>
        <dbReference type="Rhea" id="RHEA-COMP:10136"/>
        <dbReference type="Rhea" id="RHEA-COMP:20101"/>
        <dbReference type="ChEBI" id="CHEBI:15378"/>
        <dbReference type="ChEBI" id="CHEBI:30616"/>
        <dbReference type="ChEBI" id="CHEBI:46858"/>
        <dbReference type="ChEBI" id="CHEBI:61978"/>
        <dbReference type="ChEBI" id="CHEBI:456216"/>
        <dbReference type="EC" id="2.7.10.2"/>
    </reaction>
</comment>
<dbReference type="InterPro" id="IPR050445">
    <property type="entry name" value="Bact_polysacc_biosynth/exp"/>
</dbReference>
<keyword evidence="4" id="KW-0547">Nucleotide-binding</keyword>
<dbReference type="GO" id="GO:0004713">
    <property type="term" value="F:protein tyrosine kinase activity"/>
    <property type="evidence" value="ECO:0007669"/>
    <property type="project" value="TreeGrafter"/>
</dbReference>
<dbReference type="PANTHER" id="PTHR32309">
    <property type="entry name" value="TYROSINE-PROTEIN KINASE"/>
    <property type="match status" value="1"/>
</dbReference>
<organism evidence="10 11">
    <name type="scientific">Photobacterium jeanii</name>
    <dbReference type="NCBI Taxonomy" id="858640"/>
    <lineage>
        <taxon>Bacteria</taxon>
        <taxon>Pseudomonadati</taxon>
        <taxon>Pseudomonadota</taxon>
        <taxon>Gammaproteobacteria</taxon>
        <taxon>Vibrionales</taxon>
        <taxon>Vibrionaceae</taxon>
        <taxon>Photobacterium</taxon>
    </lineage>
</organism>
<protein>
    <recommendedName>
        <fullName evidence="2">non-specific protein-tyrosine kinase</fullName>
        <ecNumber evidence="2">2.7.10.2</ecNumber>
    </recommendedName>
</protein>
<dbReference type="STRING" id="858640.A3K86_20715"/>
<keyword evidence="5" id="KW-0418">Kinase</keyword>
<dbReference type="PANTHER" id="PTHR32309:SF13">
    <property type="entry name" value="FERRIC ENTEROBACTIN TRANSPORT PROTEIN FEPE"/>
    <property type="match status" value="1"/>
</dbReference>
<gene>
    <name evidence="10" type="ORF">A3K86_20715</name>
</gene>
<comment type="similarity">
    <text evidence="1">Belongs to the CpsD/CapB family.</text>
</comment>
<accession>A0A178K351</accession>
<feature type="domain" description="AAA" evidence="9">
    <location>
        <begin position="75"/>
        <end position="196"/>
    </location>
</feature>
<evidence type="ECO:0000256" key="3">
    <source>
        <dbReference type="ARBA" id="ARBA00022679"/>
    </source>
</evidence>
<keyword evidence="11" id="KW-1185">Reference proteome</keyword>
<dbReference type="Proteomes" id="UP000078503">
    <property type="component" value="Unassembled WGS sequence"/>
</dbReference>
<dbReference type="InterPro" id="IPR025669">
    <property type="entry name" value="AAA_dom"/>
</dbReference>
<keyword evidence="7" id="KW-0829">Tyrosine-protein kinase</keyword>
<dbReference type="AlphaFoldDB" id="A0A178K351"/>
<dbReference type="Gene3D" id="3.40.50.300">
    <property type="entry name" value="P-loop containing nucleotide triphosphate hydrolases"/>
    <property type="match status" value="1"/>
</dbReference>
<dbReference type="GO" id="GO:0005886">
    <property type="term" value="C:plasma membrane"/>
    <property type="evidence" value="ECO:0007669"/>
    <property type="project" value="TreeGrafter"/>
</dbReference>
<dbReference type="EC" id="2.7.10.2" evidence="2"/>
<dbReference type="InterPro" id="IPR027417">
    <property type="entry name" value="P-loop_NTPase"/>
</dbReference>
<evidence type="ECO:0000313" key="11">
    <source>
        <dbReference type="Proteomes" id="UP000078503"/>
    </source>
</evidence>
<keyword evidence="3" id="KW-0808">Transferase</keyword>
<evidence type="ECO:0000256" key="4">
    <source>
        <dbReference type="ARBA" id="ARBA00022741"/>
    </source>
</evidence>
<evidence type="ECO:0000259" key="9">
    <source>
        <dbReference type="Pfam" id="PF13614"/>
    </source>
</evidence>
<evidence type="ECO:0000313" key="10">
    <source>
        <dbReference type="EMBL" id="OAN11711.1"/>
    </source>
</evidence>
<evidence type="ECO:0000256" key="8">
    <source>
        <dbReference type="ARBA" id="ARBA00051245"/>
    </source>
</evidence>
<evidence type="ECO:0000256" key="7">
    <source>
        <dbReference type="ARBA" id="ARBA00023137"/>
    </source>
</evidence>
<sequence length="257" mass="27971">MPKGELPKGELLNIDTERLKKMGMVMHTDEAVNVKINNEFRSIKLKLLENAFGAGAAYHQNGNLVMVSSAMPNEGKTFTAVNLALSMASEKDKTVLLIDADVIRPSVSNTLGIEDKPGLIDYLVGDVEQLSDIIYSTNIPNLKLMPAGAFHHLNNELLASSKMEVLATELASRYSDRVVVFDCPPLLGVVETVTLSKLLGQAMIVVEQDKTKIADVKAAVSQLNKDMAIGFIMNKAVRGAYSQYGYGYGYDSKAKNT</sequence>
<proteinExistence type="inferred from homology"/>
<dbReference type="Pfam" id="PF13614">
    <property type="entry name" value="AAA_31"/>
    <property type="match status" value="1"/>
</dbReference>
<dbReference type="SUPFAM" id="SSF52540">
    <property type="entry name" value="P-loop containing nucleoside triphosphate hydrolases"/>
    <property type="match status" value="1"/>
</dbReference>
<dbReference type="CDD" id="cd05387">
    <property type="entry name" value="BY-kinase"/>
    <property type="match status" value="1"/>
</dbReference>
<reference evidence="10 11" key="1">
    <citation type="submission" date="2016-03" db="EMBL/GenBank/DDBJ databases">
        <title>Photobacterium proteolyticum sp. nov. a protease producing bacterium isolated from ocean sediments of Laizhou Bay.</title>
        <authorList>
            <person name="Li Y."/>
        </authorList>
    </citation>
    <scope>NUCLEOTIDE SEQUENCE [LARGE SCALE GENOMIC DNA]</scope>
    <source>
        <strain evidence="10 11">R-40508</strain>
    </source>
</reference>
<evidence type="ECO:0000256" key="1">
    <source>
        <dbReference type="ARBA" id="ARBA00007316"/>
    </source>
</evidence>
<name>A0A178K351_9GAMM</name>
<dbReference type="InterPro" id="IPR005702">
    <property type="entry name" value="Wzc-like_C"/>
</dbReference>
<evidence type="ECO:0000256" key="6">
    <source>
        <dbReference type="ARBA" id="ARBA00022840"/>
    </source>
</evidence>
<dbReference type="EMBL" id="LVHF01000033">
    <property type="protein sequence ID" value="OAN11711.1"/>
    <property type="molecule type" value="Genomic_DNA"/>
</dbReference>
<evidence type="ECO:0000256" key="5">
    <source>
        <dbReference type="ARBA" id="ARBA00022777"/>
    </source>
</evidence>
<comment type="caution">
    <text evidence="10">The sequence shown here is derived from an EMBL/GenBank/DDBJ whole genome shotgun (WGS) entry which is preliminary data.</text>
</comment>